<dbReference type="eggNOG" id="ENOG5031GJQ">
    <property type="taxonomic scope" value="Bacteria"/>
</dbReference>
<dbReference type="OrthoDB" id="4215155at2"/>
<dbReference type="HOGENOM" id="CLU_1947571_0_0_11"/>
<dbReference type="AlphaFoldDB" id="F8JY36"/>
<accession>F8JY36</accession>
<protein>
    <submittedName>
        <fullName evidence="2">Uncharacterized protein</fullName>
    </submittedName>
</protein>
<dbReference type="STRING" id="1003195.SCATT_22410"/>
<dbReference type="RefSeq" id="WP_014143004.1">
    <property type="nucleotide sequence ID" value="NC_016111.1"/>
</dbReference>
<dbReference type="PATRIC" id="fig|1003195.11.peg.3771"/>
<sequence length="130" mass="14413">MVDAPGGETFPEIAARTGRSLTTVQKGWSRHPDWPTPVGKRGRWNEYAPADVDRFIQDHIVRPAPALDPLRLYTAQEIHAAGGPSPSTINSERSRGNWPPADDTTGRAHRWYGQTVAAALKGRRAYQRSE</sequence>
<feature type="region of interest" description="Disordered" evidence="1">
    <location>
        <begin position="80"/>
        <end position="110"/>
    </location>
</feature>
<dbReference type="Proteomes" id="UP000007842">
    <property type="component" value="Chromosome"/>
</dbReference>
<dbReference type="KEGG" id="scy:SCATT_22410"/>
<reference evidence="3" key="1">
    <citation type="submission" date="2011-12" db="EMBL/GenBank/DDBJ databases">
        <title>Complete genome sequence of Streptomyces cattleya strain DSM 46488.</title>
        <authorList>
            <person name="Ou H.-Y."/>
            <person name="Li P."/>
            <person name="Zhao C."/>
            <person name="O'Hagan D."/>
            <person name="Deng Z."/>
        </authorList>
    </citation>
    <scope>NUCLEOTIDE SEQUENCE [LARGE SCALE GENOMIC DNA]</scope>
    <source>
        <strain evidence="3">ATCC 35852 / DSM 46488 / JCM 4925 / NBRC 14057 / NRRL 8057</strain>
    </source>
</reference>
<accession>G8WPB0</accession>
<feature type="region of interest" description="Disordered" evidence="1">
    <location>
        <begin position="23"/>
        <end position="42"/>
    </location>
</feature>
<gene>
    <name evidence="2" type="ordered locus">SCATT_22410</name>
</gene>
<organism evidence="2 3">
    <name type="scientific">Streptantibioticus cattleyicolor (strain ATCC 35852 / DSM 46488 / JCM 4925 / NBRC 14057 / NRRL 8057)</name>
    <name type="common">Streptomyces cattleya</name>
    <dbReference type="NCBI Taxonomy" id="1003195"/>
    <lineage>
        <taxon>Bacteria</taxon>
        <taxon>Bacillati</taxon>
        <taxon>Actinomycetota</taxon>
        <taxon>Actinomycetes</taxon>
        <taxon>Kitasatosporales</taxon>
        <taxon>Streptomycetaceae</taxon>
        <taxon>Streptantibioticus</taxon>
    </lineage>
</organism>
<dbReference type="EMBL" id="CP003219">
    <property type="protein sequence ID" value="AEW94612.1"/>
    <property type="molecule type" value="Genomic_DNA"/>
</dbReference>
<evidence type="ECO:0000313" key="3">
    <source>
        <dbReference type="Proteomes" id="UP000007842"/>
    </source>
</evidence>
<evidence type="ECO:0000256" key="1">
    <source>
        <dbReference type="SAM" id="MobiDB-lite"/>
    </source>
</evidence>
<proteinExistence type="predicted"/>
<keyword evidence="3" id="KW-1185">Reference proteome</keyword>
<name>F8JY36_STREN</name>
<dbReference type="KEGG" id="sct:SCAT_2258"/>
<evidence type="ECO:0000313" key="2">
    <source>
        <dbReference type="EMBL" id="AEW94612.1"/>
    </source>
</evidence>